<name>D7VJM4_SPHSI</name>
<dbReference type="Proteomes" id="UP000006258">
    <property type="component" value="Unassembled WGS sequence"/>
</dbReference>
<evidence type="ECO:0000256" key="2">
    <source>
        <dbReference type="ARBA" id="ARBA00022801"/>
    </source>
</evidence>
<feature type="chain" id="PRO_5003107580" evidence="5">
    <location>
        <begin position="32"/>
        <end position="481"/>
    </location>
</feature>
<dbReference type="GeneID" id="95428369"/>
<dbReference type="InterPro" id="IPR051801">
    <property type="entry name" value="GH28_Enzymes"/>
</dbReference>
<dbReference type="SUPFAM" id="SSF51126">
    <property type="entry name" value="Pectin lyase-like"/>
    <property type="match status" value="1"/>
</dbReference>
<organism evidence="6 7">
    <name type="scientific">Sphingobacterium spiritivorum ATCC 33861</name>
    <dbReference type="NCBI Taxonomy" id="525373"/>
    <lineage>
        <taxon>Bacteria</taxon>
        <taxon>Pseudomonadati</taxon>
        <taxon>Bacteroidota</taxon>
        <taxon>Sphingobacteriia</taxon>
        <taxon>Sphingobacteriales</taxon>
        <taxon>Sphingobacteriaceae</taxon>
        <taxon>Sphingobacterium</taxon>
    </lineage>
</organism>
<dbReference type="STRING" id="525373.HMPREF0766_11193"/>
<accession>D7VJM4</accession>
<dbReference type="Gene3D" id="2.160.20.10">
    <property type="entry name" value="Single-stranded right-handed beta-helix, Pectin lyase-like"/>
    <property type="match status" value="1"/>
</dbReference>
<dbReference type="PANTHER" id="PTHR31339">
    <property type="entry name" value="PECTIN LYASE-RELATED"/>
    <property type="match status" value="1"/>
</dbReference>
<comment type="similarity">
    <text evidence="1 4">Belongs to the glycosyl hydrolase 28 family.</text>
</comment>
<dbReference type="Pfam" id="PF00295">
    <property type="entry name" value="Glyco_hydro_28"/>
    <property type="match status" value="1"/>
</dbReference>
<dbReference type="InterPro" id="IPR011050">
    <property type="entry name" value="Pectin_lyase_fold/virulence"/>
</dbReference>
<protein>
    <submittedName>
        <fullName evidence="6">Polygalacturonase (Pectinase)</fullName>
    </submittedName>
</protein>
<evidence type="ECO:0000256" key="5">
    <source>
        <dbReference type="SAM" id="SignalP"/>
    </source>
</evidence>
<reference evidence="6" key="1">
    <citation type="submission" date="2010-07" db="EMBL/GenBank/DDBJ databases">
        <authorList>
            <person name="Muzny D."/>
            <person name="Qin X."/>
            <person name="Buhay C."/>
            <person name="Dugan-Rocha S."/>
            <person name="Ding Y."/>
            <person name="Chen G."/>
            <person name="Hawes A."/>
            <person name="Holder M."/>
            <person name="Jhangiani S."/>
            <person name="Johnson A."/>
            <person name="Khan Z."/>
            <person name="Li Z."/>
            <person name="Liu W."/>
            <person name="Liu X."/>
            <person name="Perez L."/>
            <person name="Shen H."/>
            <person name="Wang Q."/>
            <person name="Watt J."/>
            <person name="Xi L."/>
            <person name="Xin Y."/>
            <person name="Zhou J."/>
            <person name="Deng J."/>
            <person name="Jiang H."/>
            <person name="Liu Y."/>
            <person name="Qu J."/>
            <person name="Song X.-Z."/>
            <person name="Zhang L."/>
            <person name="Villasana D."/>
            <person name="Johnson A."/>
            <person name="Liu J."/>
            <person name="Liyanage D."/>
            <person name="Lorensuhewa L."/>
            <person name="Robinson T."/>
            <person name="Song A."/>
            <person name="Song B.-B."/>
            <person name="Dinh H."/>
            <person name="Thornton R."/>
            <person name="Coyle M."/>
            <person name="Francisco L."/>
            <person name="Jackson L."/>
            <person name="Javaid M."/>
            <person name="Korchina V."/>
            <person name="Kovar C."/>
            <person name="Mata R."/>
            <person name="Mathew T."/>
            <person name="Ngo R."/>
            <person name="Nguyen L."/>
            <person name="Nguyen N."/>
            <person name="Okwuonu G."/>
            <person name="Ongeri F."/>
            <person name="Pham C."/>
            <person name="Simmons D."/>
            <person name="Wilczek-Boney K."/>
            <person name="Hale W."/>
            <person name="Jakkamsetti A."/>
            <person name="Pham P."/>
            <person name="Ruth R."/>
            <person name="San Lucas F."/>
            <person name="Warren J."/>
            <person name="Zhang J."/>
            <person name="Zhao Z."/>
            <person name="Zhou C."/>
            <person name="Zhu D."/>
            <person name="Lee S."/>
            <person name="Bess C."/>
            <person name="Blankenburg K."/>
            <person name="Forbes L."/>
            <person name="Fu Q."/>
            <person name="Gubbala S."/>
            <person name="Hirani K."/>
            <person name="Jayaseelan J.C."/>
            <person name="Lara F."/>
            <person name="Munidasa M."/>
            <person name="Palculict T."/>
            <person name="Patil S."/>
            <person name="Pu L.-L."/>
            <person name="Saada N."/>
            <person name="Tang L."/>
            <person name="Weissenberger G."/>
            <person name="Zhu Y."/>
            <person name="Hemphill L."/>
            <person name="Shang Y."/>
            <person name="Youmans B."/>
            <person name="Ayvaz T."/>
            <person name="Ross M."/>
            <person name="Santibanez J."/>
            <person name="Aqrawi P."/>
            <person name="Gross S."/>
            <person name="Joshi V."/>
            <person name="Fowler G."/>
            <person name="Nazareth L."/>
            <person name="Reid J."/>
            <person name="Worley K."/>
            <person name="Petrosino J."/>
            <person name="Highlander S."/>
            <person name="Gibbs R."/>
        </authorList>
    </citation>
    <scope>NUCLEOTIDE SEQUENCE [LARGE SCALE GENOMIC DNA]</scope>
    <source>
        <strain evidence="6">ATCC 33861</strain>
    </source>
</reference>
<dbReference type="GO" id="GO:0004650">
    <property type="term" value="F:polygalacturonase activity"/>
    <property type="evidence" value="ECO:0007669"/>
    <property type="project" value="InterPro"/>
</dbReference>
<dbReference type="HOGENOM" id="CLU_016031_8_3_10"/>
<dbReference type="eggNOG" id="COG5434">
    <property type="taxonomic scope" value="Bacteria"/>
</dbReference>
<dbReference type="RefSeq" id="WP_003000745.1">
    <property type="nucleotide sequence ID" value="NZ_GL379774.1"/>
</dbReference>
<evidence type="ECO:0000256" key="3">
    <source>
        <dbReference type="ARBA" id="ARBA00023295"/>
    </source>
</evidence>
<keyword evidence="3 4" id="KW-0326">Glycosidase</keyword>
<sequence>MNVFKCNPRVLAPKAMLMGILLVFVSFTAFATSDPGWVDKVGARNFKVGKAVVYANDFGAREDGKTISTKAIQQAIDACAKKGGGKVQFRPGKYLTGSVFIKSGVFLHVDEGVELLGSQSLEDYPQINTRVAGIEMIWPAALVNINGQQKAGISGKGIINGQGKPFWDAYWKLRSEYDKKGLRWIVDYDAQRPRTVIVDGSEDIIIRDVTLKQAGFWTVHLLYSSYVTVDGIIIKNNINGIGPSTDGIDIDSSKWIRIQNADIDCNDDNFCIKSGRDWDGLRVNRPTEYVLITDCISRKGDGLITFGSETSGGMRHIIARNLKAHGTKVGIRLKSARNRGGVVEDILLENIQMDSVRTAFEVTPNWNPSYSYSKLPAGYDINKVPEHWKKMVTPVEPASKGIPTFQNIQIKNVFVKFAQRAINVDGLQENPLQKFSLENVAITAKTAGVIRHAKNWQLKNVKVTAQDGTKVVLEDTENINL</sequence>
<keyword evidence="7" id="KW-1185">Reference proteome</keyword>
<evidence type="ECO:0000256" key="1">
    <source>
        <dbReference type="ARBA" id="ARBA00008834"/>
    </source>
</evidence>
<proteinExistence type="inferred from homology"/>
<evidence type="ECO:0000313" key="6">
    <source>
        <dbReference type="EMBL" id="EFK59077.1"/>
    </source>
</evidence>
<keyword evidence="5" id="KW-0732">Signal</keyword>
<dbReference type="OrthoDB" id="9795222at2"/>
<dbReference type="AlphaFoldDB" id="D7VJM4"/>
<dbReference type="PANTHER" id="PTHR31339:SF9">
    <property type="entry name" value="PLASMIN AND FIBRONECTIN-BINDING PROTEIN A"/>
    <property type="match status" value="1"/>
</dbReference>
<feature type="signal peptide" evidence="5">
    <location>
        <begin position="1"/>
        <end position="31"/>
    </location>
</feature>
<evidence type="ECO:0000313" key="7">
    <source>
        <dbReference type="Proteomes" id="UP000006258"/>
    </source>
</evidence>
<dbReference type="InterPro" id="IPR000743">
    <property type="entry name" value="Glyco_hydro_28"/>
</dbReference>
<dbReference type="EMBL" id="ACHA02000004">
    <property type="protein sequence ID" value="EFK59077.1"/>
    <property type="molecule type" value="Genomic_DNA"/>
</dbReference>
<dbReference type="GO" id="GO:0005975">
    <property type="term" value="P:carbohydrate metabolic process"/>
    <property type="evidence" value="ECO:0007669"/>
    <property type="project" value="InterPro"/>
</dbReference>
<evidence type="ECO:0000256" key="4">
    <source>
        <dbReference type="RuleBase" id="RU361169"/>
    </source>
</evidence>
<comment type="caution">
    <text evidence="6">The sequence shown here is derived from an EMBL/GenBank/DDBJ whole genome shotgun (WGS) entry which is preliminary data.</text>
</comment>
<gene>
    <name evidence="6" type="ORF">HMPREF0766_11193</name>
</gene>
<keyword evidence="2 4" id="KW-0378">Hydrolase</keyword>
<dbReference type="InterPro" id="IPR012334">
    <property type="entry name" value="Pectin_lyas_fold"/>
</dbReference>